<reference evidence="1" key="1">
    <citation type="journal article" date="2015" name="Nature">
        <title>Complex archaea that bridge the gap between prokaryotes and eukaryotes.</title>
        <authorList>
            <person name="Spang A."/>
            <person name="Saw J.H."/>
            <person name="Jorgensen S.L."/>
            <person name="Zaremba-Niedzwiedzka K."/>
            <person name="Martijn J."/>
            <person name="Lind A.E."/>
            <person name="van Eijk R."/>
            <person name="Schleper C."/>
            <person name="Guy L."/>
            <person name="Ettema T.J."/>
        </authorList>
    </citation>
    <scope>NUCLEOTIDE SEQUENCE</scope>
</reference>
<accession>A0A0F9F0W4</accession>
<dbReference type="EMBL" id="LAZR01032441">
    <property type="protein sequence ID" value="KKL50880.1"/>
    <property type="molecule type" value="Genomic_DNA"/>
</dbReference>
<organism evidence="1">
    <name type="scientific">marine sediment metagenome</name>
    <dbReference type="NCBI Taxonomy" id="412755"/>
    <lineage>
        <taxon>unclassified sequences</taxon>
        <taxon>metagenomes</taxon>
        <taxon>ecological metagenomes</taxon>
    </lineage>
</organism>
<sequence>SDEEVMLFALGYGLQDVITPKDATAPVIKKEGIIYRPDLILSRRLNEIKTTRKSAKYHYMDDSIPETWKEYMMGGCYLADQNEYDLIILYMMGDYSPPFPQIYAETIQFTATEIAENWQKVLNQKAVLDDAVESGNPPESYKNCYDFECKYCRYKLICETIARADGIAMSEKQRKEDESLWG</sequence>
<feature type="non-terminal residue" evidence="1">
    <location>
        <position position="1"/>
    </location>
</feature>
<name>A0A0F9F0W4_9ZZZZ</name>
<protein>
    <recommendedName>
        <fullName evidence="2">PD-(D/E)XK endonuclease-like domain-containing protein</fullName>
    </recommendedName>
</protein>
<evidence type="ECO:0000313" key="1">
    <source>
        <dbReference type="EMBL" id="KKL50880.1"/>
    </source>
</evidence>
<evidence type="ECO:0008006" key="2">
    <source>
        <dbReference type="Google" id="ProtNLM"/>
    </source>
</evidence>
<gene>
    <name evidence="1" type="ORF">LCGC14_2301040</name>
</gene>
<proteinExistence type="predicted"/>
<dbReference type="AlphaFoldDB" id="A0A0F9F0W4"/>
<comment type="caution">
    <text evidence="1">The sequence shown here is derived from an EMBL/GenBank/DDBJ whole genome shotgun (WGS) entry which is preliminary data.</text>
</comment>